<dbReference type="InterPro" id="IPR035965">
    <property type="entry name" value="PAS-like_dom_sf"/>
</dbReference>
<dbReference type="PROSITE" id="PS50112">
    <property type="entry name" value="PAS"/>
    <property type="match status" value="1"/>
</dbReference>
<dbReference type="EMBL" id="HBKP01017452">
    <property type="protein sequence ID" value="CAE2229124.1"/>
    <property type="molecule type" value="Transcribed_RNA"/>
</dbReference>
<dbReference type="PROSITE" id="PS50003">
    <property type="entry name" value="PH_DOMAIN"/>
    <property type="match status" value="1"/>
</dbReference>
<evidence type="ECO:0000259" key="2">
    <source>
        <dbReference type="PROSITE" id="PS50112"/>
    </source>
</evidence>
<dbReference type="NCBIfam" id="TIGR00229">
    <property type="entry name" value="sensory_box"/>
    <property type="match status" value="1"/>
</dbReference>
<name>A0A7S4IH28_9EUKA</name>
<dbReference type="Gene3D" id="3.30.450.20">
    <property type="entry name" value="PAS domain"/>
    <property type="match status" value="1"/>
</dbReference>
<dbReference type="SUPFAM" id="SSF55785">
    <property type="entry name" value="PYP-like sensor domain (PAS domain)"/>
    <property type="match status" value="1"/>
</dbReference>
<dbReference type="SMART" id="SM00091">
    <property type="entry name" value="PAS"/>
    <property type="match status" value="1"/>
</dbReference>
<evidence type="ECO:0000313" key="3">
    <source>
        <dbReference type="EMBL" id="CAE2229124.1"/>
    </source>
</evidence>
<feature type="domain" description="PH" evidence="1">
    <location>
        <begin position="51"/>
        <end position="140"/>
    </location>
</feature>
<dbReference type="GO" id="GO:0006355">
    <property type="term" value="P:regulation of DNA-templated transcription"/>
    <property type="evidence" value="ECO:0007669"/>
    <property type="project" value="InterPro"/>
</dbReference>
<dbReference type="SUPFAM" id="SSF50729">
    <property type="entry name" value="PH domain-like"/>
    <property type="match status" value="1"/>
</dbReference>
<dbReference type="AlphaFoldDB" id="A0A7S4IH28"/>
<dbReference type="CDD" id="cd00130">
    <property type="entry name" value="PAS"/>
    <property type="match status" value="1"/>
</dbReference>
<feature type="domain" description="PAS" evidence="2">
    <location>
        <begin position="139"/>
        <end position="208"/>
    </location>
</feature>
<accession>A0A7S4IH28</accession>
<reference evidence="3" key="1">
    <citation type="submission" date="2021-01" db="EMBL/GenBank/DDBJ databases">
        <authorList>
            <person name="Corre E."/>
            <person name="Pelletier E."/>
            <person name="Niang G."/>
            <person name="Scheremetjew M."/>
            <person name="Finn R."/>
            <person name="Kale V."/>
            <person name="Holt S."/>
            <person name="Cochrane G."/>
            <person name="Meng A."/>
            <person name="Brown T."/>
            <person name="Cohen L."/>
        </authorList>
    </citation>
    <scope>NUCLEOTIDE SEQUENCE</scope>
    <source>
        <strain evidence="3">DIVA3 518/3/11/1/6</strain>
    </source>
</reference>
<dbReference type="Pfam" id="PF00989">
    <property type="entry name" value="PAS"/>
    <property type="match status" value="1"/>
</dbReference>
<gene>
    <name evidence="3" type="ORF">VSP0166_LOCUS12390</name>
</gene>
<proteinExistence type="predicted"/>
<dbReference type="InterPro" id="IPR011993">
    <property type="entry name" value="PH-like_dom_sf"/>
</dbReference>
<dbReference type="InterPro" id="IPR001849">
    <property type="entry name" value="PH_domain"/>
</dbReference>
<evidence type="ECO:0008006" key="4">
    <source>
        <dbReference type="Google" id="ProtNLM"/>
    </source>
</evidence>
<evidence type="ECO:0000259" key="1">
    <source>
        <dbReference type="PROSITE" id="PS50003"/>
    </source>
</evidence>
<protein>
    <recommendedName>
        <fullName evidence="4">PAS domain-containing protein</fullName>
    </recommendedName>
</protein>
<dbReference type="InterPro" id="IPR013767">
    <property type="entry name" value="PAS_fold"/>
</dbReference>
<organism evidence="3">
    <name type="scientific">Vannella robusta</name>
    <dbReference type="NCBI Taxonomy" id="1487602"/>
    <lineage>
        <taxon>Eukaryota</taxon>
        <taxon>Amoebozoa</taxon>
        <taxon>Discosea</taxon>
        <taxon>Flabellinia</taxon>
        <taxon>Vannellidae</taxon>
        <taxon>Vannella</taxon>
    </lineage>
</organism>
<sequence length="286" mass="33053">MPRHMDKSLAVGFLSFLSDEEEVRKVKRRMSNRIQFEGDSLQSEGNTFEPLLVYEGYIFKKRTTWTKYWGKCTLNGVLILKRKEKDHKIHRQYRLKYCSIVKKRGRHFQLLRKDKSPVKFRTTTTDQCNIWIPTLSQYSAEMYTQLKLNIKMPILVWNTRGIIITLNSAASDFLGYPEEHVIGKNMSSILPTHTCITNEVISAVTQNDCELNCAGMSDTATVIPISGDEVYVLYCLGSYTEYEKERFMFAFLPTGANTKPITEARHHLDPLLMEGQIKALSWVIFS</sequence>
<dbReference type="InterPro" id="IPR000014">
    <property type="entry name" value="PAS"/>
</dbReference>
<dbReference type="Gene3D" id="2.30.29.30">
    <property type="entry name" value="Pleckstrin-homology domain (PH domain)/Phosphotyrosine-binding domain (PTB)"/>
    <property type="match status" value="1"/>
</dbReference>